<dbReference type="PRINTS" id="PR01036">
    <property type="entry name" value="TCRTETB"/>
</dbReference>
<keyword evidence="5 8" id="KW-0812">Transmembrane</keyword>
<feature type="domain" description="Major facilitator superfamily (MFS) profile" evidence="9">
    <location>
        <begin position="22"/>
        <end position="480"/>
    </location>
</feature>
<comment type="subcellular location">
    <subcellularLocation>
        <location evidence="1">Cell membrane</location>
        <topology evidence="1">Multi-pass membrane protein</topology>
    </subcellularLocation>
</comment>
<evidence type="ECO:0000313" key="11">
    <source>
        <dbReference type="Proteomes" id="UP000294726"/>
    </source>
</evidence>
<dbReference type="InterPro" id="IPR036259">
    <property type="entry name" value="MFS_trans_sf"/>
</dbReference>
<dbReference type="CDD" id="cd17321">
    <property type="entry name" value="MFS_MMR_MDR_like"/>
    <property type="match status" value="1"/>
</dbReference>
<dbReference type="InterPro" id="IPR020846">
    <property type="entry name" value="MFS_dom"/>
</dbReference>
<gene>
    <name evidence="10" type="ORF">OENI_1567</name>
</gene>
<dbReference type="Pfam" id="PF07690">
    <property type="entry name" value="MFS_1"/>
    <property type="match status" value="1"/>
</dbReference>
<dbReference type="SUPFAM" id="SSF103473">
    <property type="entry name" value="MFS general substrate transporter"/>
    <property type="match status" value="2"/>
</dbReference>
<feature type="transmembrane region" description="Helical" evidence="8">
    <location>
        <begin position="400"/>
        <end position="429"/>
    </location>
</feature>
<proteinExistence type="inferred from homology"/>
<dbReference type="InterPro" id="IPR011701">
    <property type="entry name" value="MFS"/>
</dbReference>
<feature type="transmembrane region" description="Helical" evidence="8">
    <location>
        <begin position="121"/>
        <end position="140"/>
    </location>
</feature>
<feature type="transmembrane region" description="Helical" evidence="8">
    <location>
        <begin position="177"/>
        <end position="197"/>
    </location>
</feature>
<feature type="transmembrane region" description="Helical" evidence="8">
    <location>
        <begin position="237"/>
        <end position="256"/>
    </location>
</feature>
<keyword evidence="4" id="KW-1003">Cell membrane</keyword>
<dbReference type="EMBL" id="LR031358">
    <property type="protein sequence ID" value="VDB98885.1"/>
    <property type="molecule type" value="Genomic_DNA"/>
</dbReference>
<feature type="transmembrane region" description="Helical" evidence="8">
    <location>
        <begin position="342"/>
        <end position="361"/>
    </location>
</feature>
<feature type="transmembrane region" description="Helical" evidence="8">
    <location>
        <begin position="57"/>
        <end position="76"/>
    </location>
</feature>
<dbReference type="PANTHER" id="PTHR42718">
    <property type="entry name" value="MAJOR FACILITATOR SUPERFAMILY MULTIDRUG TRANSPORTER MFSC"/>
    <property type="match status" value="1"/>
</dbReference>
<evidence type="ECO:0000256" key="5">
    <source>
        <dbReference type="ARBA" id="ARBA00022692"/>
    </source>
</evidence>
<keyword evidence="3" id="KW-0813">Transport</keyword>
<dbReference type="Proteomes" id="UP000294726">
    <property type="component" value="Chromosome"/>
</dbReference>
<evidence type="ECO:0000259" key="9">
    <source>
        <dbReference type="PROSITE" id="PS50850"/>
    </source>
</evidence>
<protein>
    <submittedName>
        <fullName evidence="10">Efflux pump antibiotic resistance protein</fullName>
    </submittedName>
</protein>
<evidence type="ECO:0000256" key="3">
    <source>
        <dbReference type="ARBA" id="ARBA00022448"/>
    </source>
</evidence>
<dbReference type="Gene3D" id="1.20.1720.10">
    <property type="entry name" value="Multidrug resistance protein D"/>
    <property type="match status" value="1"/>
</dbReference>
<dbReference type="Gene3D" id="1.20.1250.20">
    <property type="entry name" value="MFS general substrate transporter like domains"/>
    <property type="match status" value="1"/>
</dbReference>
<organism evidence="10 11">
    <name type="scientific">Oenococcus oeni</name>
    <name type="common">Leuconostoc oenos</name>
    <dbReference type="NCBI Taxonomy" id="1247"/>
    <lineage>
        <taxon>Bacteria</taxon>
        <taxon>Bacillati</taxon>
        <taxon>Bacillota</taxon>
        <taxon>Bacilli</taxon>
        <taxon>Lactobacillales</taxon>
        <taxon>Lactobacillaceae</taxon>
        <taxon>Oenococcus</taxon>
    </lineage>
</organism>
<feature type="transmembrane region" description="Helical" evidence="8">
    <location>
        <begin position="276"/>
        <end position="293"/>
    </location>
</feature>
<dbReference type="GO" id="GO:0022857">
    <property type="term" value="F:transmembrane transporter activity"/>
    <property type="evidence" value="ECO:0007669"/>
    <property type="project" value="InterPro"/>
</dbReference>
<keyword evidence="7 8" id="KW-0472">Membrane</keyword>
<dbReference type="PANTHER" id="PTHR42718:SF9">
    <property type="entry name" value="MAJOR FACILITATOR SUPERFAMILY MULTIDRUG TRANSPORTER MFSC"/>
    <property type="match status" value="1"/>
</dbReference>
<evidence type="ECO:0000256" key="1">
    <source>
        <dbReference type="ARBA" id="ARBA00004651"/>
    </source>
</evidence>
<evidence type="ECO:0000256" key="2">
    <source>
        <dbReference type="ARBA" id="ARBA00008537"/>
    </source>
</evidence>
<dbReference type="InterPro" id="IPR004638">
    <property type="entry name" value="EmrB-like"/>
</dbReference>
<feature type="transmembrane region" description="Helical" evidence="8">
    <location>
        <begin position="313"/>
        <end position="335"/>
    </location>
</feature>
<keyword evidence="6 8" id="KW-1133">Transmembrane helix</keyword>
<feature type="transmembrane region" description="Helical" evidence="8">
    <location>
        <begin position="20"/>
        <end position="45"/>
    </location>
</feature>
<feature type="transmembrane region" description="Helical" evidence="8">
    <location>
        <begin position="367"/>
        <end position="388"/>
    </location>
</feature>
<name>A0AAQ2UTS6_OENOE</name>
<accession>A0AAQ2UTS6</accession>
<dbReference type="NCBIfam" id="TIGR00711">
    <property type="entry name" value="efflux_EmrB"/>
    <property type="match status" value="1"/>
</dbReference>
<evidence type="ECO:0000256" key="8">
    <source>
        <dbReference type="SAM" id="Phobius"/>
    </source>
</evidence>
<evidence type="ECO:0000256" key="7">
    <source>
        <dbReference type="ARBA" id="ARBA00023136"/>
    </source>
</evidence>
<feature type="transmembrane region" description="Helical" evidence="8">
    <location>
        <begin position="88"/>
        <end position="115"/>
    </location>
</feature>
<evidence type="ECO:0000256" key="6">
    <source>
        <dbReference type="ARBA" id="ARBA00022989"/>
    </source>
</evidence>
<reference evidence="10 11" key="1">
    <citation type="submission" date="2018-08" db="EMBL/GenBank/DDBJ databases">
        <authorList>
            <person name="Lorentzen P. G. S. M."/>
        </authorList>
    </citation>
    <scope>NUCLEOTIDE SEQUENCE [LARGE SCALE GENOMIC DNA]</scope>
    <source>
        <strain evidence="10 11">CRBO_1381</strain>
    </source>
</reference>
<evidence type="ECO:0000256" key="4">
    <source>
        <dbReference type="ARBA" id="ARBA00022475"/>
    </source>
</evidence>
<evidence type="ECO:0000313" key="10">
    <source>
        <dbReference type="EMBL" id="VDB98885.1"/>
    </source>
</evidence>
<dbReference type="GO" id="GO:0005886">
    <property type="term" value="C:plasma membrane"/>
    <property type="evidence" value="ECO:0007669"/>
    <property type="project" value="UniProtKB-SubCell"/>
</dbReference>
<comment type="similarity">
    <text evidence="2">Belongs to the major facilitator superfamily. EmrB family.</text>
</comment>
<feature type="transmembrane region" description="Helical" evidence="8">
    <location>
        <begin position="449"/>
        <end position="474"/>
    </location>
</feature>
<feature type="transmembrane region" description="Helical" evidence="8">
    <location>
        <begin position="147"/>
        <end position="171"/>
    </location>
</feature>
<sequence length="489" mass="53263">MLVVQNSNFTSSNKLDRDHIWILVALGMLTFMSVLDGSIVNIALPSISKDLKIPLNQATWTVIVYLIVISGLLLLFGRMGDVYGKIKIFKIGTIIFTIGSFLAGISKFGLIFLLASRAIQAVGASMAMSTSFGITTSNFAPNIRARAMSVIGMFVSLGAIAGPALGGAILNFLSWSYIFWVNVPVGILAIFIGFKYFPKDTISQPDGKIDYIGSALFFGFIACFFLAINAAESVGFGDFWVIAGLIISIILLVAFLKVEPAFKEPMIKLEIFKNQLYSISLITAFLVFAINSYTNILMPFYLQDLRKLTPGQAGLILMAFPITNFIFSPISGWAGDKFDKEMITLIGLAGLTLSQIGYLSIGGKSPYILLIITLIANGLASAVFQSPNNALTMSTVPKPLLGIAGSVMALARNVGFIVGNTFATTMLFLSMSRLAGRQVVNYLPSHPEYFIKSMHFCFIFAGILSLIGLMLTLYRMLRRQVLSKYIAKN</sequence>
<feature type="transmembrane region" description="Helical" evidence="8">
    <location>
        <begin position="209"/>
        <end position="231"/>
    </location>
</feature>
<dbReference type="AlphaFoldDB" id="A0AAQ2UTS6"/>
<dbReference type="PROSITE" id="PS50850">
    <property type="entry name" value="MFS"/>
    <property type="match status" value="1"/>
</dbReference>